<accession>A0A5B2W4A5</accession>
<organism evidence="5 6">
    <name type="scientific">Chitinophaga agrisoli</name>
    <dbReference type="NCBI Taxonomy" id="2607653"/>
    <lineage>
        <taxon>Bacteria</taxon>
        <taxon>Pseudomonadati</taxon>
        <taxon>Bacteroidota</taxon>
        <taxon>Chitinophagia</taxon>
        <taxon>Chitinophagales</taxon>
        <taxon>Chitinophagaceae</taxon>
        <taxon>Chitinophaga</taxon>
    </lineage>
</organism>
<dbReference type="AlphaFoldDB" id="A0A5B2W4A5"/>
<dbReference type="PROSITE" id="PS01124">
    <property type="entry name" value="HTH_ARAC_FAMILY_2"/>
    <property type="match status" value="1"/>
</dbReference>
<dbReference type="PANTHER" id="PTHR43280">
    <property type="entry name" value="ARAC-FAMILY TRANSCRIPTIONAL REGULATOR"/>
    <property type="match status" value="1"/>
</dbReference>
<dbReference type="Proteomes" id="UP000324611">
    <property type="component" value="Unassembled WGS sequence"/>
</dbReference>
<dbReference type="GO" id="GO:0043565">
    <property type="term" value="F:sequence-specific DNA binding"/>
    <property type="evidence" value="ECO:0007669"/>
    <property type="project" value="InterPro"/>
</dbReference>
<reference evidence="5 6" key="2">
    <citation type="submission" date="2019-09" db="EMBL/GenBank/DDBJ databases">
        <authorList>
            <person name="Jin C."/>
        </authorList>
    </citation>
    <scope>NUCLEOTIDE SEQUENCE [LARGE SCALE GENOMIC DNA]</scope>
    <source>
        <strain evidence="5 6">BN140078</strain>
    </source>
</reference>
<keyword evidence="1" id="KW-0805">Transcription regulation</keyword>
<dbReference type="InterPro" id="IPR009057">
    <property type="entry name" value="Homeodomain-like_sf"/>
</dbReference>
<name>A0A5B2W4A5_9BACT</name>
<proteinExistence type="predicted"/>
<dbReference type="InterPro" id="IPR037923">
    <property type="entry name" value="HTH-like"/>
</dbReference>
<comment type="caution">
    <text evidence="5">The sequence shown here is derived from an EMBL/GenBank/DDBJ whole genome shotgun (WGS) entry which is preliminary data.</text>
</comment>
<dbReference type="Pfam" id="PF12833">
    <property type="entry name" value="HTH_18"/>
    <property type="match status" value="1"/>
</dbReference>
<evidence type="ECO:0000313" key="6">
    <source>
        <dbReference type="Proteomes" id="UP000324611"/>
    </source>
</evidence>
<gene>
    <name evidence="5" type="ORF">F0L74_06965</name>
</gene>
<keyword evidence="3" id="KW-0804">Transcription</keyword>
<protein>
    <submittedName>
        <fullName evidence="5">Helix-turn-helix transcriptional regulator</fullName>
    </submittedName>
</protein>
<reference evidence="5 6" key="1">
    <citation type="submission" date="2019-09" db="EMBL/GenBank/DDBJ databases">
        <title>Chitinophaga ginsengihumi sp. nov., isolated from soil of ginseng rhizosphere.</title>
        <authorList>
            <person name="Lee J."/>
        </authorList>
    </citation>
    <scope>NUCLEOTIDE SEQUENCE [LARGE SCALE GENOMIC DNA]</scope>
    <source>
        <strain evidence="5 6">BN140078</strain>
    </source>
</reference>
<dbReference type="SMART" id="SM00342">
    <property type="entry name" value="HTH_ARAC"/>
    <property type="match status" value="1"/>
</dbReference>
<feature type="domain" description="HTH araC/xylS-type" evidence="4">
    <location>
        <begin position="169"/>
        <end position="269"/>
    </location>
</feature>
<evidence type="ECO:0000259" key="4">
    <source>
        <dbReference type="PROSITE" id="PS01124"/>
    </source>
</evidence>
<dbReference type="PANTHER" id="PTHR43280:SF2">
    <property type="entry name" value="HTH-TYPE TRANSCRIPTIONAL REGULATOR EXSA"/>
    <property type="match status" value="1"/>
</dbReference>
<dbReference type="EMBL" id="VUOC01000001">
    <property type="protein sequence ID" value="KAA2245688.1"/>
    <property type="molecule type" value="Genomic_DNA"/>
</dbReference>
<dbReference type="SUPFAM" id="SSF46689">
    <property type="entry name" value="Homeodomain-like"/>
    <property type="match status" value="1"/>
</dbReference>
<keyword evidence="2" id="KW-0238">DNA-binding</keyword>
<dbReference type="SUPFAM" id="SSF51215">
    <property type="entry name" value="Regulatory protein AraC"/>
    <property type="match status" value="1"/>
</dbReference>
<evidence type="ECO:0000313" key="5">
    <source>
        <dbReference type="EMBL" id="KAA2245688.1"/>
    </source>
</evidence>
<evidence type="ECO:0000256" key="3">
    <source>
        <dbReference type="ARBA" id="ARBA00023163"/>
    </source>
</evidence>
<evidence type="ECO:0000256" key="1">
    <source>
        <dbReference type="ARBA" id="ARBA00023015"/>
    </source>
</evidence>
<dbReference type="GO" id="GO:0003700">
    <property type="term" value="F:DNA-binding transcription factor activity"/>
    <property type="evidence" value="ECO:0007669"/>
    <property type="project" value="InterPro"/>
</dbReference>
<keyword evidence="6" id="KW-1185">Reference proteome</keyword>
<dbReference type="Gene3D" id="1.10.10.60">
    <property type="entry name" value="Homeodomain-like"/>
    <property type="match status" value="2"/>
</dbReference>
<evidence type="ECO:0000256" key="2">
    <source>
        <dbReference type="ARBA" id="ARBA00023125"/>
    </source>
</evidence>
<dbReference type="RefSeq" id="WP_149837078.1">
    <property type="nucleotide sequence ID" value="NZ_VUOC01000001.1"/>
</dbReference>
<sequence length="278" mass="32211">MHKSVEVVYKKIDECPVADLQLTFFQMAYVIAGEGKLRINGNCMPYKAGNLMLQAPNDYYAFDIDTPTEFLLIRFNSGYIRQYQWESIDHIECMLFYASHLSGCIMNSESDSRHVKSIVEVLLYEMNHGSMYNEDLTRHFVNALIVIAARNIAMIKPANIRSNADNRIQDIINYIQLNIRFPQKLKASAIAEAFGLSDTYLGAYFKNQCGETIQYFIANYKIRLIEHRLRFSDMRINEIAGEFGFADESHLNKFFKKYQGQSLTAYRKANFEKGYQLL</sequence>
<dbReference type="InterPro" id="IPR018060">
    <property type="entry name" value="HTH_AraC"/>
</dbReference>